<evidence type="ECO:0000313" key="1">
    <source>
        <dbReference type="EMBL" id="RFT16994.1"/>
    </source>
</evidence>
<gene>
    <name evidence="1" type="ORF">OP8BY_0936</name>
</gene>
<evidence type="ECO:0000313" key="2">
    <source>
        <dbReference type="Proteomes" id="UP000257323"/>
    </source>
</evidence>
<dbReference type="Pfam" id="PF05991">
    <property type="entry name" value="NYN_YacP"/>
    <property type="match status" value="1"/>
</dbReference>
<dbReference type="AlphaFoldDB" id="A0A3E2BQK3"/>
<evidence type="ECO:0008006" key="3">
    <source>
        <dbReference type="Google" id="ProtNLM"/>
    </source>
</evidence>
<comment type="caution">
    <text evidence="1">The sequence shown here is derived from an EMBL/GenBank/DDBJ whole genome shotgun (WGS) entry which is preliminary data.</text>
</comment>
<sequence>MAYLIDGNNLMGQADPYFKYDPASRNRLVARLLLFQKITRSRIFLVFDGRPPLEEREIKLNPKFTVLFPEPGQPADSLIEELLSGKKDRRYFLVVSSDRGLREIARAHGARSMGTVDFLKQLKQTLKDHREERDLEKQDEDSTPLEISLWKELFGKK</sequence>
<dbReference type="Proteomes" id="UP000257323">
    <property type="component" value="Unassembled WGS sequence"/>
</dbReference>
<reference evidence="1 2" key="1">
    <citation type="submission" date="2018-08" db="EMBL/GenBank/DDBJ databases">
        <title>Genome analysis of the thermophilic bacterium of the candidate phylum Aminicenantes from deep subsurface aquifer revealed its physiology and ecological role.</title>
        <authorList>
            <person name="Kadnikov V.V."/>
            <person name="Mardanov A.V."/>
            <person name="Beletsky A.V."/>
            <person name="Karnachuk O.V."/>
            <person name="Ravin N.V."/>
        </authorList>
    </citation>
    <scope>NUCLEOTIDE SEQUENCE [LARGE SCALE GENOMIC DNA]</scope>
    <source>
        <strain evidence="1">BY38</strain>
    </source>
</reference>
<protein>
    <recommendedName>
        <fullName evidence="3">RNA-binding protein</fullName>
    </recommendedName>
</protein>
<name>A0A3E2BQK3_9BACT</name>
<organism evidence="1 2">
    <name type="scientific">Candidatus Saccharicenans subterraneus</name>
    <dbReference type="NCBI Taxonomy" id="2508984"/>
    <lineage>
        <taxon>Bacteria</taxon>
        <taxon>Candidatus Aminicenantota</taxon>
        <taxon>Candidatus Aminicenantia</taxon>
        <taxon>Candidatus Aminicenantales</taxon>
        <taxon>Candidatus Saccharicenantaceae</taxon>
        <taxon>Candidatus Saccharicenans</taxon>
    </lineage>
</organism>
<dbReference type="InterPro" id="IPR010298">
    <property type="entry name" value="YacP-like"/>
</dbReference>
<proteinExistence type="predicted"/>
<accession>A0A3E2BQK3</accession>
<dbReference type="EMBL" id="QUAH01000001">
    <property type="protein sequence ID" value="RFT16994.1"/>
    <property type="molecule type" value="Genomic_DNA"/>
</dbReference>